<name>A0A0C3A854_9AGAM</name>
<keyword evidence="3" id="KW-1185">Reference proteome</keyword>
<reference evidence="2 3" key="1">
    <citation type="submission" date="2014-04" db="EMBL/GenBank/DDBJ databases">
        <authorList>
            <consortium name="DOE Joint Genome Institute"/>
            <person name="Kuo A."/>
            <person name="Kohler A."/>
            <person name="Nagy L.G."/>
            <person name="Floudas D."/>
            <person name="Copeland A."/>
            <person name="Barry K.W."/>
            <person name="Cichocki N."/>
            <person name="Veneault-Fourrey C."/>
            <person name="LaButti K."/>
            <person name="Lindquist E.A."/>
            <person name="Lipzen A."/>
            <person name="Lundell T."/>
            <person name="Morin E."/>
            <person name="Murat C."/>
            <person name="Sun H."/>
            <person name="Tunlid A."/>
            <person name="Henrissat B."/>
            <person name="Grigoriev I.V."/>
            <person name="Hibbett D.S."/>
            <person name="Martin F."/>
            <person name="Nordberg H.P."/>
            <person name="Cantor M.N."/>
            <person name="Hua S.X."/>
        </authorList>
    </citation>
    <scope>NUCLEOTIDE SEQUENCE [LARGE SCALE GENOMIC DNA]</scope>
    <source>
        <strain evidence="2 3">Foug A</strain>
    </source>
</reference>
<protein>
    <submittedName>
        <fullName evidence="2">Uncharacterized protein</fullName>
    </submittedName>
</protein>
<dbReference type="STRING" id="1036808.A0A0C3A854"/>
<feature type="compositionally biased region" description="Polar residues" evidence="1">
    <location>
        <begin position="24"/>
        <end position="39"/>
    </location>
</feature>
<dbReference type="HOGENOM" id="CLU_002498_1_0_1"/>
<dbReference type="InterPro" id="IPR041078">
    <property type="entry name" value="Plavaka"/>
</dbReference>
<reference evidence="3" key="2">
    <citation type="submission" date="2015-01" db="EMBL/GenBank/DDBJ databases">
        <title>Evolutionary Origins and Diversification of the Mycorrhizal Mutualists.</title>
        <authorList>
            <consortium name="DOE Joint Genome Institute"/>
            <consortium name="Mycorrhizal Genomics Consortium"/>
            <person name="Kohler A."/>
            <person name="Kuo A."/>
            <person name="Nagy L.G."/>
            <person name="Floudas D."/>
            <person name="Copeland A."/>
            <person name="Barry K.W."/>
            <person name="Cichocki N."/>
            <person name="Veneault-Fourrey C."/>
            <person name="LaButti K."/>
            <person name="Lindquist E.A."/>
            <person name="Lipzen A."/>
            <person name="Lundell T."/>
            <person name="Morin E."/>
            <person name="Murat C."/>
            <person name="Riley R."/>
            <person name="Ohm R."/>
            <person name="Sun H."/>
            <person name="Tunlid A."/>
            <person name="Henrissat B."/>
            <person name="Grigoriev I.V."/>
            <person name="Hibbett D.S."/>
            <person name="Martin F."/>
        </authorList>
    </citation>
    <scope>NUCLEOTIDE SEQUENCE [LARGE SCALE GENOMIC DNA]</scope>
    <source>
        <strain evidence="3">Foug A</strain>
    </source>
</reference>
<dbReference type="Pfam" id="PF18759">
    <property type="entry name" value="Plavaka"/>
    <property type="match status" value="1"/>
</dbReference>
<evidence type="ECO:0000313" key="3">
    <source>
        <dbReference type="Proteomes" id="UP000053989"/>
    </source>
</evidence>
<feature type="region of interest" description="Disordered" evidence="1">
    <location>
        <begin position="1"/>
        <end position="39"/>
    </location>
</feature>
<dbReference type="AlphaFoldDB" id="A0A0C3A854"/>
<gene>
    <name evidence="2" type="ORF">SCLCIDRAFT_26188</name>
</gene>
<evidence type="ECO:0000313" key="2">
    <source>
        <dbReference type="EMBL" id="KIM61037.1"/>
    </source>
</evidence>
<accession>A0A0C3A854</accession>
<evidence type="ECO:0000256" key="1">
    <source>
        <dbReference type="SAM" id="MobiDB-lite"/>
    </source>
</evidence>
<sequence>MFENETRSNFSNSPPAALLPPSLGFSTSEHVGSSTMLDTSTTQTMDAERLGGSSHPVRSRRLPAQFRDILPEPSLPPLSINSETQSESHISTSQSMLPHVILHVFDSFRTSFNRFGIARYYCHRPSYDPDAFLTLNQLSNATNEHPTVGLSGDIPDIPSIPPAPPWPWKNMGIWRLMTWMLMGSGQKSEAEVTRLVHEVIQAEDFDRTHFHGFNAHTEMNRFDKSEDATSVDLQDGWKESPVDILVPTREQNPDGNGQPFTIPGLFHRSLTSVIRAVFAEKAAKWFHLTPFKQIWKSPATSQEQCLYNELYTSDAWITAHDDLQKQQRDDGCTLECSMGQFADADATHLAQFGHASAWPVYLFFGNQSKYVRARPNSGTCHPIAFIPTLPETIVQFASTIMKKKALNDILTHCKRELFHGVWKVLLDKEFIEAYRNGIVIKCYDGKYRYKSFFVQNNSNSLGAHRVLLATIQDKGHFPCPRCLIPKKDFHLLGFLTDLSQRMSRARLYIHDKVSAARNAIYNLGSPIKGTLPEGHLKDTSLVPTFNAFADNLGSLGCDVYRMLVVDLLHEFELGIFKSVFRHLLRLLYTIDPGMIAVLNGHFHQIPLFGKGAIHWFPPNVSEVHQCAARHFEDILQCAIPVFEGLFPANHGDVIRKLLFRLAQWHALAKLCLHTDESLNYLDRVT</sequence>
<dbReference type="OrthoDB" id="3183767at2759"/>
<feature type="compositionally biased region" description="Low complexity" evidence="1">
    <location>
        <begin position="13"/>
        <end position="23"/>
    </location>
</feature>
<dbReference type="Proteomes" id="UP000053989">
    <property type="component" value="Unassembled WGS sequence"/>
</dbReference>
<dbReference type="EMBL" id="KN822056">
    <property type="protein sequence ID" value="KIM61037.1"/>
    <property type="molecule type" value="Genomic_DNA"/>
</dbReference>
<dbReference type="InParanoid" id="A0A0C3A854"/>
<proteinExistence type="predicted"/>
<organism evidence="2 3">
    <name type="scientific">Scleroderma citrinum Foug A</name>
    <dbReference type="NCBI Taxonomy" id="1036808"/>
    <lineage>
        <taxon>Eukaryota</taxon>
        <taxon>Fungi</taxon>
        <taxon>Dikarya</taxon>
        <taxon>Basidiomycota</taxon>
        <taxon>Agaricomycotina</taxon>
        <taxon>Agaricomycetes</taxon>
        <taxon>Agaricomycetidae</taxon>
        <taxon>Boletales</taxon>
        <taxon>Sclerodermatineae</taxon>
        <taxon>Sclerodermataceae</taxon>
        <taxon>Scleroderma</taxon>
    </lineage>
</organism>